<dbReference type="InterPro" id="IPR032675">
    <property type="entry name" value="LRR_dom_sf"/>
</dbReference>
<dbReference type="OrthoDB" id="582804at2759"/>
<dbReference type="AlphaFoldDB" id="A0A833R6M0"/>
<evidence type="ECO:0000313" key="3">
    <source>
        <dbReference type="Proteomes" id="UP000623129"/>
    </source>
</evidence>
<dbReference type="Gene3D" id="3.80.10.10">
    <property type="entry name" value="Ribonuclease Inhibitor"/>
    <property type="match status" value="1"/>
</dbReference>
<protein>
    <submittedName>
        <fullName evidence="2">F-box/LRR-repeat protein</fullName>
    </submittedName>
</protein>
<dbReference type="SUPFAM" id="SSF52047">
    <property type="entry name" value="RNI-like"/>
    <property type="match status" value="1"/>
</dbReference>
<dbReference type="Pfam" id="PF24758">
    <property type="entry name" value="LRR_At5g56370"/>
    <property type="match status" value="1"/>
</dbReference>
<gene>
    <name evidence="2" type="ORF">FCM35_KLT16646</name>
</gene>
<organism evidence="2 3">
    <name type="scientific">Carex littledalei</name>
    <dbReference type="NCBI Taxonomy" id="544730"/>
    <lineage>
        <taxon>Eukaryota</taxon>
        <taxon>Viridiplantae</taxon>
        <taxon>Streptophyta</taxon>
        <taxon>Embryophyta</taxon>
        <taxon>Tracheophyta</taxon>
        <taxon>Spermatophyta</taxon>
        <taxon>Magnoliopsida</taxon>
        <taxon>Liliopsida</taxon>
        <taxon>Poales</taxon>
        <taxon>Cyperaceae</taxon>
        <taxon>Cyperoideae</taxon>
        <taxon>Cariceae</taxon>
        <taxon>Carex</taxon>
        <taxon>Carex subgen. Euthyceras</taxon>
    </lineage>
</organism>
<reference evidence="2" key="1">
    <citation type="submission" date="2020-01" db="EMBL/GenBank/DDBJ databases">
        <title>Genome sequence of Kobresia littledalei, the first chromosome-level genome in the family Cyperaceae.</title>
        <authorList>
            <person name="Qu G."/>
        </authorList>
    </citation>
    <scope>NUCLEOTIDE SEQUENCE</scope>
    <source>
        <strain evidence="2">C.B.Clarke</strain>
        <tissue evidence="2">Leaf</tissue>
    </source>
</reference>
<name>A0A833R6M0_9POAL</name>
<proteinExistence type="predicted"/>
<sequence length="347" mass="39095">MSGARFDRFITGVFVKRARTCLDRFLCVRQFESDEPYASIGWLNGVALFMPLVIHMVITNGTGNSLDMPELVFTCASLQYLSISLITKVKTIIRSVSINLPYLTFLELTGLELHDDFAQNLFMGCPSLARLKLSSCDLHFFSIPSEVLKELTLINCCLHEQMQISCPDLVSLSMAIYLKRGGISLNNMSSLVNAVINLCQYLGDDVPVLNLFGGLSNAAKLEICLDTPMLKEQLEKDIPNCRNFDNLKKLVVGGKWNMSYDFYLIACLLKHSPNLKELGLMLDESLCLMQKPQQEVSGDVLFQHEYLETVKIYDLYGTIGELSVELFTAMMKTLNSYIKKIGNWVIF</sequence>
<evidence type="ECO:0000313" key="2">
    <source>
        <dbReference type="EMBL" id="KAF3339175.1"/>
    </source>
</evidence>
<evidence type="ECO:0000259" key="1">
    <source>
        <dbReference type="Pfam" id="PF24758"/>
    </source>
</evidence>
<dbReference type="EMBL" id="SWLB01000004">
    <property type="protein sequence ID" value="KAF3339175.1"/>
    <property type="molecule type" value="Genomic_DNA"/>
</dbReference>
<comment type="caution">
    <text evidence="2">The sequence shown here is derived from an EMBL/GenBank/DDBJ whole genome shotgun (WGS) entry which is preliminary data.</text>
</comment>
<dbReference type="Proteomes" id="UP000623129">
    <property type="component" value="Unassembled WGS sequence"/>
</dbReference>
<dbReference type="PANTHER" id="PTHR34223:SF51">
    <property type="entry name" value="OS06G0556300 PROTEIN"/>
    <property type="match status" value="1"/>
</dbReference>
<dbReference type="InterPro" id="IPR053197">
    <property type="entry name" value="F-box_SCFL_complex_component"/>
</dbReference>
<accession>A0A833R6M0</accession>
<dbReference type="PANTHER" id="PTHR34223">
    <property type="entry name" value="OS11G0201299 PROTEIN"/>
    <property type="match status" value="1"/>
</dbReference>
<keyword evidence="3" id="KW-1185">Reference proteome</keyword>
<dbReference type="InterPro" id="IPR055411">
    <property type="entry name" value="LRR_FXL15/At3g58940/PEG3-like"/>
</dbReference>
<feature type="domain" description="F-box/LRR-repeat protein 15/At3g58940/PEG3-like LRR" evidence="1">
    <location>
        <begin position="65"/>
        <end position="278"/>
    </location>
</feature>